<reference evidence="2 3" key="1">
    <citation type="journal article" date="2012" name="Stand. Genomic Sci.">
        <title>Complete genome sequencing and analysis of Saprospira grandis str. Lewin, a predatory marine bacterium.</title>
        <authorList>
            <person name="Saw J.H."/>
            <person name="Yuryev A."/>
            <person name="Kanbe M."/>
            <person name="Hou S."/>
            <person name="Young A.G."/>
            <person name="Aizawa S."/>
            <person name="Alam M."/>
        </authorList>
    </citation>
    <scope>NUCLEOTIDE SEQUENCE [LARGE SCALE GENOMIC DNA]</scope>
    <source>
        <strain evidence="2 3">Lewin</strain>
    </source>
</reference>
<organism evidence="2 3">
    <name type="scientific">Saprospira grandis (strain Lewin)</name>
    <dbReference type="NCBI Taxonomy" id="984262"/>
    <lineage>
        <taxon>Bacteria</taxon>
        <taxon>Pseudomonadati</taxon>
        <taxon>Bacteroidota</taxon>
        <taxon>Saprospiria</taxon>
        <taxon>Saprospirales</taxon>
        <taxon>Saprospiraceae</taxon>
        <taxon>Saprospira</taxon>
    </lineage>
</organism>
<dbReference type="STRING" id="984262.SGRA_1217"/>
<keyword evidence="3" id="KW-1185">Reference proteome</keyword>
<evidence type="ECO:0000313" key="2">
    <source>
        <dbReference type="EMBL" id="AFC23952.1"/>
    </source>
</evidence>
<protein>
    <submittedName>
        <fullName evidence="2">Uncharacterized protein</fullName>
    </submittedName>
</protein>
<proteinExistence type="predicted"/>
<dbReference type="AlphaFoldDB" id="H6L4M8"/>
<dbReference type="Proteomes" id="UP000007519">
    <property type="component" value="Chromosome"/>
</dbReference>
<dbReference type="PANTHER" id="PTHR17985">
    <property type="entry name" value="SER/THR-RICH PROTEIN T10 IN DGCR REGION"/>
    <property type="match status" value="1"/>
</dbReference>
<sequence length="288" mass="33231">MDRGAAKPQTQRAKPAQGRANSEPRHSPTRPLAGAAPKFPITPTEKQELYNIMCTVTYLPLGKDQFVLTSNRDESPRRQPEGIFKNEEKGVIYPKEPSQGGTWIAASDNGRLLCLLNGAFVKHKHQPPYKRSRGLLVLDFFDYEDAPSFFEHYDFEGIEPFTLVIYERGNLYQLRWDEEKAHVEKLMPTEAYIWSSATLYPAPIQAQRAGWFTDWKCQQGTYRPESAWQFHQEGGQGDIENGLVMYRNNGIVQTVSHTQVVLEKDRFKMRYYDRMSQEEYLAEQATQL</sequence>
<evidence type="ECO:0000313" key="3">
    <source>
        <dbReference type="Proteomes" id="UP000007519"/>
    </source>
</evidence>
<dbReference type="eggNOG" id="COG3332">
    <property type="taxonomic scope" value="Bacteria"/>
</dbReference>
<dbReference type="KEGG" id="sgn:SGRA_1217"/>
<evidence type="ECO:0000256" key="1">
    <source>
        <dbReference type="SAM" id="MobiDB-lite"/>
    </source>
</evidence>
<dbReference type="PANTHER" id="PTHR17985:SF8">
    <property type="entry name" value="TRANSPORT AND GOLGI ORGANIZATION PROTEIN 2 HOMOLOG"/>
    <property type="match status" value="1"/>
</dbReference>
<name>H6L4M8_SAPGL</name>
<accession>H6L4M8</accession>
<dbReference type="HOGENOM" id="CLU_084211_0_0_10"/>
<dbReference type="EMBL" id="CP002831">
    <property type="protein sequence ID" value="AFC23952.1"/>
    <property type="molecule type" value="Genomic_DNA"/>
</dbReference>
<dbReference type="Pfam" id="PF05742">
    <property type="entry name" value="TANGO2"/>
    <property type="match status" value="1"/>
</dbReference>
<gene>
    <name evidence="2" type="ordered locus">SGRA_1217</name>
</gene>
<feature type="region of interest" description="Disordered" evidence="1">
    <location>
        <begin position="1"/>
        <end position="40"/>
    </location>
</feature>
<dbReference type="InterPro" id="IPR008551">
    <property type="entry name" value="TANGO2"/>
</dbReference>